<feature type="coiled-coil region" evidence="2">
    <location>
        <begin position="147"/>
        <end position="174"/>
    </location>
</feature>
<dbReference type="PANTHER" id="PTHR30469">
    <property type="entry name" value="MULTIDRUG RESISTANCE PROTEIN MDTA"/>
    <property type="match status" value="1"/>
</dbReference>
<organism evidence="4 5">
    <name type="scientific">Sulfurovum indicum</name>
    <dbReference type="NCBI Taxonomy" id="2779528"/>
    <lineage>
        <taxon>Bacteria</taxon>
        <taxon>Pseudomonadati</taxon>
        <taxon>Campylobacterota</taxon>
        <taxon>Epsilonproteobacteria</taxon>
        <taxon>Campylobacterales</taxon>
        <taxon>Sulfurovaceae</taxon>
        <taxon>Sulfurovum</taxon>
    </lineage>
</organism>
<keyword evidence="3" id="KW-0732">Signal</keyword>
<dbReference type="Gene3D" id="2.40.50.100">
    <property type="match status" value="1"/>
</dbReference>
<dbReference type="PANTHER" id="PTHR30469:SF15">
    <property type="entry name" value="HLYD FAMILY OF SECRETION PROTEINS"/>
    <property type="match status" value="1"/>
</dbReference>
<dbReference type="GO" id="GO:1990281">
    <property type="term" value="C:efflux pump complex"/>
    <property type="evidence" value="ECO:0007669"/>
    <property type="project" value="TreeGrafter"/>
</dbReference>
<dbReference type="Gene3D" id="2.40.420.20">
    <property type="match status" value="1"/>
</dbReference>
<keyword evidence="5" id="KW-1185">Reference proteome</keyword>
<evidence type="ECO:0000256" key="3">
    <source>
        <dbReference type="SAM" id="SignalP"/>
    </source>
</evidence>
<dbReference type="EMBL" id="CP063164">
    <property type="protein sequence ID" value="QOR61275.1"/>
    <property type="molecule type" value="Genomic_DNA"/>
</dbReference>
<evidence type="ECO:0000313" key="5">
    <source>
        <dbReference type="Proteomes" id="UP000595074"/>
    </source>
</evidence>
<evidence type="ECO:0000313" key="4">
    <source>
        <dbReference type="EMBL" id="QOR61275.1"/>
    </source>
</evidence>
<dbReference type="RefSeq" id="WP_197547948.1">
    <property type="nucleotide sequence ID" value="NZ_CP063164.1"/>
</dbReference>
<dbReference type="KEGG" id="sinu:IMZ28_07405"/>
<dbReference type="NCBIfam" id="TIGR01730">
    <property type="entry name" value="RND_mfp"/>
    <property type="match status" value="1"/>
</dbReference>
<keyword evidence="2" id="KW-0175">Coiled coil</keyword>
<reference evidence="4 5" key="1">
    <citation type="submission" date="2020-10" db="EMBL/GenBank/DDBJ databases">
        <title>The genome of sulfurovum sp.</title>
        <authorList>
            <person name="Xie S."/>
            <person name="Shao Z."/>
            <person name="Jiang L."/>
        </authorList>
    </citation>
    <scope>NUCLEOTIDE SEQUENCE [LARGE SCALE GENOMIC DNA]</scope>
    <source>
        <strain evidence="4 5">ST-419</strain>
    </source>
</reference>
<feature type="chain" id="PRO_5029560822" evidence="3">
    <location>
        <begin position="22"/>
        <end position="354"/>
    </location>
</feature>
<name>A0A7M1S1C7_9BACT</name>
<evidence type="ECO:0000256" key="2">
    <source>
        <dbReference type="SAM" id="Coils"/>
    </source>
</evidence>
<feature type="signal peptide" evidence="3">
    <location>
        <begin position="1"/>
        <end position="21"/>
    </location>
</feature>
<proteinExistence type="inferred from homology"/>
<accession>A0A7M1S1C7</accession>
<evidence type="ECO:0000256" key="1">
    <source>
        <dbReference type="ARBA" id="ARBA00009477"/>
    </source>
</evidence>
<dbReference type="Gene3D" id="1.10.287.470">
    <property type="entry name" value="Helix hairpin bin"/>
    <property type="match status" value="1"/>
</dbReference>
<protein>
    <submittedName>
        <fullName evidence="4">Efflux RND transporter periplasmic adaptor subunit</fullName>
    </submittedName>
</protein>
<dbReference type="Proteomes" id="UP000595074">
    <property type="component" value="Chromosome"/>
</dbReference>
<sequence length="354" mass="39690">MSRHFFLILSFLLLFSSSLFSFFEDNGKEIAKTLQYPKQKHYVKVSVINPKLANIPISQTVTGITELHRKITVNTLSEGILHVKSFNGQLIKKDDIIATVSNAQRKNTITMLKSNIGLLHKQVLAQKSKFKSAKEMMQLGILSKNRLLDQQNLLEETNIALNKAKRELGKLELQESSSLVKAPVDGYVDSLIPDGSYVAYGQTLCRIIDTHVQIRLFVPPLFAKELYIGQKVKLKEQGSVTDAKIVAILPQSSDNLLNVIALPSQTLPIGMHIEAQIQTAQTRGWIVPKDAVVIVQNHPAVYIIKKNKATLHFITVEKDMIDKVLLTDHLQAEDHIVFKNAYMLHDGAIVEVLK</sequence>
<dbReference type="GO" id="GO:0015562">
    <property type="term" value="F:efflux transmembrane transporter activity"/>
    <property type="evidence" value="ECO:0007669"/>
    <property type="project" value="TreeGrafter"/>
</dbReference>
<dbReference type="InterPro" id="IPR006143">
    <property type="entry name" value="RND_pump_MFP"/>
</dbReference>
<dbReference type="AlphaFoldDB" id="A0A7M1S1C7"/>
<comment type="similarity">
    <text evidence="1">Belongs to the membrane fusion protein (MFP) (TC 8.A.1) family.</text>
</comment>
<gene>
    <name evidence="4" type="ORF">IMZ28_07405</name>
</gene>